<dbReference type="Proteomes" id="UP001151760">
    <property type="component" value="Unassembled WGS sequence"/>
</dbReference>
<keyword evidence="3" id="KW-1185">Reference proteome</keyword>
<comment type="caution">
    <text evidence="2">The sequence shown here is derived from an EMBL/GenBank/DDBJ whole genome shotgun (WGS) entry which is preliminary data.</text>
</comment>
<evidence type="ECO:0000256" key="1">
    <source>
        <dbReference type="SAM" id="MobiDB-lite"/>
    </source>
</evidence>
<name>A0ABQ5EIB4_9ASTR</name>
<feature type="compositionally biased region" description="Acidic residues" evidence="1">
    <location>
        <begin position="13"/>
        <end position="23"/>
    </location>
</feature>
<gene>
    <name evidence="2" type="ORF">Tco_0976821</name>
</gene>
<evidence type="ECO:0000313" key="3">
    <source>
        <dbReference type="Proteomes" id="UP001151760"/>
    </source>
</evidence>
<reference evidence="2" key="1">
    <citation type="journal article" date="2022" name="Int. J. Mol. Sci.">
        <title>Draft Genome of Tanacetum Coccineum: Genomic Comparison of Closely Related Tanacetum-Family Plants.</title>
        <authorList>
            <person name="Yamashiro T."/>
            <person name="Shiraishi A."/>
            <person name="Nakayama K."/>
            <person name="Satake H."/>
        </authorList>
    </citation>
    <scope>NUCLEOTIDE SEQUENCE</scope>
</reference>
<evidence type="ECO:0000313" key="2">
    <source>
        <dbReference type="EMBL" id="GJT50664.1"/>
    </source>
</evidence>
<proteinExistence type="predicted"/>
<protein>
    <submittedName>
        <fullName evidence="2">Uncharacterized protein</fullName>
    </submittedName>
</protein>
<dbReference type="EMBL" id="BQNB010016340">
    <property type="protein sequence ID" value="GJT50664.1"/>
    <property type="molecule type" value="Genomic_DNA"/>
</dbReference>
<sequence length="67" mass="7752">MLHTYHLSRIENDETSDNDDEIDDNFPVGKLLCKLAPETYHGSQTFQNIWYPSPSKEQQGKKNKDAL</sequence>
<feature type="compositionally biased region" description="Basic and acidic residues" evidence="1">
    <location>
        <begin position="58"/>
        <end position="67"/>
    </location>
</feature>
<feature type="region of interest" description="Disordered" evidence="1">
    <location>
        <begin position="1"/>
        <end position="23"/>
    </location>
</feature>
<organism evidence="2 3">
    <name type="scientific">Tanacetum coccineum</name>
    <dbReference type="NCBI Taxonomy" id="301880"/>
    <lineage>
        <taxon>Eukaryota</taxon>
        <taxon>Viridiplantae</taxon>
        <taxon>Streptophyta</taxon>
        <taxon>Embryophyta</taxon>
        <taxon>Tracheophyta</taxon>
        <taxon>Spermatophyta</taxon>
        <taxon>Magnoliopsida</taxon>
        <taxon>eudicotyledons</taxon>
        <taxon>Gunneridae</taxon>
        <taxon>Pentapetalae</taxon>
        <taxon>asterids</taxon>
        <taxon>campanulids</taxon>
        <taxon>Asterales</taxon>
        <taxon>Asteraceae</taxon>
        <taxon>Asteroideae</taxon>
        <taxon>Anthemideae</taxon>
        <taxon>Anthemidinae</taxon>
        <taxon>Tanacetum</taxon>
    </lineage>
</organism>
<reference evidence="2" key="2">
    <citation type="submission" date="2022-01" db="EMBL/GenBank/DDBJ databases">
        <authorList>
            <person name="Yamashiro T."/>
            <person name="Shiraishi A."/>
            <person name="Satake H."/>
            <person name="Nakayama K."/>
        </authorList>
    </citation>
    <scope>NUCLEOTIDE SEQUENCE</scope>
</reference>
<feature type="region of interest" description="Disordered" evidence="1">
    <location>
        <begin position="46"/>
        <end position="67"/>
    </location>
</feature>
<accession>A0ABQ5EIB4</accession>